<feature type="domain" description="O-antigen ligase-related" evidence="6">
    <location>
        <begin position="190"/>
        <end position="335"/>
    </location>
</feature>
<protein>
    <submittedName>
        <fullName evidence="7">Lipid A core-O-antigen ligase/related enzyme</fullName>
    </submittedName>
</protein>
<comment type="caution">
    <text evidence="7">The sequence shown here is derived from an EMBL/GenBank/DDBJ whole genome shotgun (WGS) entry which is preliminary data.</text>
</comment>
<feature type="transmembrane region" description="Helical" evidence="5">
    <location>
        <begin position="158"/>
        <end position="177"/>
    </location>
</feature>
<dbReference type="GO" id="GO:0016874">
    <property type="term" value="F:ligase activity"/>
    <property type="evidence" value="ECO:0007669"/>
    <property type="project" value="UniProtKB-KW"/>
</dbReference>
<dbReference type="EMBL" id="ACCU02000006">
    <property type="protein sequence ID" value="EEE48089.2"/>
    <property type="molecule type" value="Genomic_DNA"/>
</dbReference>
<dbReference type="InterPro" id="IPR007016">
    <property type="entry name" value="O-antigen_ligase-rel_domated"/>
</dbReference>
<evidence type="ECO:0000256" key="4">
    <source>
        <dbReference type="ARBA" id="ARBA00023136"/>
    </source>
</evidence>
<dbReference type="GO" id="GO:0016020">
    <property type="term" value="C:membrane"/>
    <property type="evidence" value="ECO:0007669"/>
    <property type="project" value="UniProtKB-SubCell"/>
</dbReference>
<evidence type="ECO:0000259" key="6">
    <source>
        <dbReference type="Pfam" id="PF04932"/>
    </source>
</evidence>
<dbReference type="InterPro" id="IPR051533">
    <property type="entry name" value="WaaL-like"/>
</dbReference>
<evidence type="ECO:0000256" key="3">
    <source>
        <dbReference type="ARBA" id="ARBA00022989"/>
    </source>
</evidence>
<dbReference type="PANTHER" id="PTHR37422:SF13">
    <property type="entry name" value="LIPOPOLYSACCHARIDE BIOSYNTHESIS PROTEIN PA4999-RELATED"/>
    <property type="match status" value="1"/>
</dbReference>
<reference evidence="7 8" key="1">
    <citation type="submission" date="2008-01" db="EMBL/GenBank/DDBJ databases">
        <authorList>
            <person name="Wagner-Dobler I."/>
            <person name="Ferriera S."/>
            <person name="Johnson J."/>
            <person name="Kravitz S."/>
            <person name="Beeson K."/>
            <person name="Sutton G."/>
            <person name="Rogers Y.-H."/>
            <person name="Friedman R."/>
            <person name="Frazier M."/>
            <person name="Venter J.C."/>
        </authorList>
    </citation>
    <scope>NUCLEOTIDE SEQUENCE [LARGE SCALE GENOMIC DNA]</scope>
    <source>
        <strain evidence="8">DSM 17067 / NCIMB 14079 / DFL-11</strain>
        <plasmid evidence="8">pladfl_2</plasmid>
    </source>
</reference>
<gene>
    <name evidence="7" type="ORF">SADFL11_150</name>
</gene>
<comment type="subcellular location">
    <subcellularLocation>
        <location evidence="1">Membrane</location>
        <topology evidence="1">Multi-pass membrane protein</topology>
    </subcellularLocation>
</comment>
<feature type="transmembrane region" description="Helical" evidence="5">
    <location>
        <begin position="124"/>
        <end position="146"/>
    </location>
</feature>
<feature type="transmembrane region" description="Helical" evidence="5">
    <location>
        <begin position="322"/>
        <end position="342"/>
    </location>
</feature>
<evidence type="ECO:0000313" key="8">
    <source>
        <dbReference type="Proteomes" id="UP000004703"/>
    </source>
</evidence>
<feature type="transmembrane region" description="Helical" evidence="5">
    <location>
        <begin position="7"/>
        <end position="23"/>
    </location>
</feature>
<dbReference type="Pfam" id="PF04932">
    <property type="entry name" value="Wzy_C"/>
    <property type="match status" value="1"/>
</dbReference>
<reference evidence="7 8" key="2">
    <citation type="submission" date="2013-04" db="EMBL/GenBank/DDBJ databases">
        <authorList>
            <person name="Fiebig A."/>
            <person name="Pradella S."/>
            <person name="Wagner-Doebler I."/>
        </authorList>
    </citation>
    <scope>NUCLEOTIDE SEQUENCE [LARGE SCALE GENOMIC DNA]</scope>
    <source>
        <strain evidence="8">DSM 17067 / NCIMB 14079 / DFL-11</strain>
        <plasmid evidence="8">pladfl_2</plasmid>
    </source>
</reference>
<dbReference type="AlphaFoldDB" id="A0A5E8H7S6"/>
<feature type="transmembrane region" description="Helical" evidence="5">
    <location>
        <begin position="184"/>
        <end position="200"/>
    </location>
</feature>
<organism evidence="7 8">
    <name type="scientific">Roseibium alexandrii (strain DSM 17067 / NCIMB 14079 / DFL-11)</name>
    <name type="common">Labrenzia alexandrii</name>
    <dbReference type="NCBI Taxonomy" id="244592"/>
    <lineage>
        <taxon>Bacteria</taxon>
        <taxon>Pseudomonadati</taxon>
        <taxon>Pseudomonadota</taxon>
        <taxon>Alphaproteobacteria</taxon>
        <taxon>Hyphomicrobiales</taxon>
        <taxon>Stappiaceae</taxon>
        <taxon>Roseibium</taxon>
    </lineage>
</organism>
<feature type="transmembrane region" description="Helical" evidence="5">
    <location>
        <begin position="206"/>
        <end position="223"/>
    </location>
</feature>
<feature type="transmembrane region" description="Helical" evidence="5">
    <location>
        <begin position="67"/>
        <end position="85"/>
    </location>
</feature>
<evidence type="ECO:0000256" key="2">
    <source>
        <dbReference type="ARBA" id="ARBA00022692"/>
    </source>
</evidence>
<dbReference type="PANTHER" id="PTHR37422">
    <property type="entry name" value="TEICHURONIC ACID BIOSYNTHESIS PROTEIN TUAE"/>
    <property type="match status" value="1"/>
</dbReference>
<dbReference type="Proteomes" id="UP000004703">
    <property type="component" value="Plasmid pLADFL_2"/>
</dbReference>
<evidence type="ECO:0000256" key="1">
    <source>
        <dbReference type="ARBA" id="ARBA00004141"/>
    </source>
</evidence>
<feature type="transmembrane region" description="Helical" evidence="5">
    <location>
        <begin position="376"/>
        <end position="393"/>
    </location>
</feature>
<keyword evidence="3 5" id="KW-1133">Transmembrane helix</keyword>
<keyword evidence="7" id="KW-0614">Plasmid</keyword>
<accession>A0A5E8H7S6</accession>
<feature type="transmembrane region" description="Helical" evidence="5">
    <location>
        <begin position="349"/>
        <end position="370"/>
    </location>
</feature>
<name>A0A5E8H7S6_ROSAD</name>
<keyword evidence="7" id="KW-0436">Ligase</keyword>
<evidence type="ECO:0000256" key="5">
    <source>
        <dbReference type="SAM" id="Phobius"/>
    </source>
</evidence>
<proteinExistence type="predicted"/>
<evidence type="ECO:0000313" key="7">
    <source>
        <dbReference type="EMBL" id="EEE48089.2"/>
    </source>
</evidence>
<dbReference type="RefSeq" id="WP_040450335.1">
    <property type="nucleotide sequence ID" value="NZ_CM011004.1"/>
</dbReference>
<keyword evidence="4 5" id="KW-0472">Membrane</keyword>
<feature type="transmembrane region" description="Helical" evidence="5">
    <location>
        <begin position="230"/>
        <end position="253"/>
    </location>
</feature>
<feature type="transmembrane region" description="Helical" evidence="5">
    <location>
        <begin position="97"/>
        <end position="117"/>
    </location>
</feature>
<keyword evidence="2 5" id="KW-0812">Transmembrane</keyword>
<sequence>MNVSKYLNLNSVVVTVFATPFLMVLSRNIATPIFVFVAVLLLLFAAIDRSPKAVFQSVIDTARSPAALLFGVLVVFMGLSVGWSTSVERALETTVHFAGNLALFGLCVAALAVSASARLIRSILFPFAIIGTALFLVSEVILGTPVRALVGASPEVFRMNRAAVGLVLMLPFVLYALPQAKKVPGLRLAAVLTVGVAAFMSDSETAKLAFIATILLLPVFVLLKDKGIWFLGLLTLGTFILMPVISPHVMSLIPDVLASRLPYGSVGIRADIWTAFSSLIKNHFFLGHGVDASYMAAVDYKDLDIAALFLGWGHPHNFAIQVWYELGVIGVVLFAALIFLFFRSLRAVPLDLLPAVLSTVAAVWTVALVSHGAWQAWWWCLVGLVSVLWLIELKCRHGAEAPKSDT</sequence>
<feature type="transmembrane region" description="Helical" evidence="5">
    <location>
        <begin position="29"/>
        <end position="47"/>
    </location>
</feature>
<geneLocation type="plasmid" evidence="8">
    <name>pladfl_2</name>
</geneLocation>